<comment type="similarity">
    <text evidence="1 3">Belongs to the GcvH family.</text>
</comment>
<sequence>MADVPADLRYLEDHHWVTAVGPATVRMGVTDFAQESLGDVVEIDLPAPGTGTTVGHAVGEIESTKSVNDLVAPVTGTVSAVNTAVSDRPELINADPYGEGWLIEIDTDPESLPGQLGRLLSAGDYARFTGQ</sequence>
<comment type="cofactor">
    <cofactor evidence="3">
        <name>(R)-lipoate</name>
        <dbReference type="ChEBI" id="CHEBI:83088"/>
    </cofactor>
    <text evidence="3">Binds 1 lipoyl cofactor covalently.</text>
</comment>
<dbReference type="Pfam" id="PF01597">
    <property type="entry name" value="GCV_H"/>
    <property type="match status" value="1"/>
</dbReference>
<evidence type="ECO:0000256" key="3">
    <source>
        <dbReference type="HAMAP-Rule" id="MF_00272"/>
    </source>
</evidence>
<gene>
    <name evidence="3" type="primary">gcvH</name>
    <name evidence="6" type="ORF">HD601_003115</name>
</gene>
<dbReference type="GO" id="GO:0019464">
    <property type="term" value="P:glycine decarboxylation via glycine cleavage system"/>
    <property type="evidence" value="ECO:0007669"/>
    <property type="project" value="UniProtKB-UniRule"/>
</dbReference>
<name>A0A7W9GR80_9ACTN</name>
<dbReference type="GO" id="GO:0009249">
    <property type="term" value="P:protein lipoylation"/>
    <property type="evidence" value="ECO:0007669"/>
    <property type="project" value="TreeGrafter"/>
</dbReference>
<dbReference type="InterPro" id="IPR011053">
    <property type="entry name" value="Single_hybrid_motif"/>
</dbReference>
<organism evidence="6 7">
    <name type="scientific">Jiangella mangrovi</name>
    <dbReference type="NCBI Taxonomy" id="1524084"/>
    <lineage>
        <taxon>Bacteria</taxon>
        <taxon>Bacillati</taxon>
        <taxon>Actinomycetota</taxon>
        <taxon>Actinomycetes</taxon>
        <taxon>Jiangellales</taxon>
        <taxon>Jiangellaceae</taxon>
        <taxon>Jiangella</taxon>
    </lineage>
</organism>
<dbReference type="GO" id="GO:0005737">
    <property type="term" value="C:cytoplasm"/>
    <property type="evidence" value="ECO:0007669"/>
    <property type="project" value="TreeGrafter"/>
</dbReference>
<dbReference type="NCBIfam" id="NF002270">
    <property type="entry name" value="PRK01202.1"/>
    <property type="match status" value="1"/>
</dbReference>
<evidence type="ECO:0000259" key="5">
    <source>
        <dbReference type="PROSITE" id="PS50968"/>
    </source>
</evidence>
<comment type="subunit">
    <text evidence="3">The glycine cleavage system is composed of four proteins: P, T, L and H.</text>
</comment>
<comment type="caution">
    <text evidence="6">The sequence shown here is derived from an EMBL/GenBank/DDBJ whole genome shotgun (WGS) entry which is preliminary data.</text>
</comment>
<comment type="function">
    <text evidence="3">The glycine cleavage system catalyzes the degradation of glycine. The H protein shuttles the methylamine group of glycine from the P protein to the T protein.</text>
</comment>
<proteinExistence type="inferred from homology"/>
<keyword evidence="7" id="KW-1185">Reference proteome</keyword>
<reference evidence="6 7" key="1">
    <citation type="submission" date="2020-08" db="EMBL/GenBank/DDBJ databases">
        <title>Sequencing the genomes of 1000 actinobacteria strains.</title>
        <authorList>
            <person name="Klenk H.-P."/>
        </authorList>
    </citation>
    <scope>NUCLEOTIDE SEQUENCE [LARGE SCALE GENOMIC DNA]</scope>
    <source>
        <strain evidence="6 7">DSM 102122</strain>
    </source>
</reference>
<dbReference type="EMBL" id="JACHMM010000001">
    <property type="protein sequence ID" value="MBB5788540.1"/>
    <property type="molecule type" value="Genomic_DNA"/>
</dbReference>
<dbReference type="Proteomes" id="UP000542813">
    <property type="component" value="Unassembled WGS sequence"/>
</dbReference>
<keyword evidence="2 3" id="KW-0450">Lipoyl</keyword>
<dbReference type="InterPro" id="IPR000089">
    <property type="entry name" value="Biotin_lipoyl"/>
</dbReference>
<accession>A0A7W9GR80</accession>
<dbReference type="SUPFAM" id="SSF51230">
    <property type="entry name" value="Single hybrid motif"/>
    <property type="match status" value="1"/>
</dbReference>
<dbReference type="PANTHER" id="PTHR11715">
    <property type="entry name" value="GLYCINE CLEAVAGE SYSTEM H PROTEIN"/>
    <property type="match status" value="1"/>
</dbReference>
<dbReference type="InterPro" id="IPR033753">
    <property type="entry name" value="GCV_H/Fam206"/>
</dbReference>
<evidence type="ECO:0000313" key="7">
    <source>
        <dbReference type="Proteomes" id="UP000542813"/>
    </source>
</evidence>
<evidence type="ECO:0000256" key="1">
    <source>
        <dbReference type="ARBA" id="ARBA00009249"/>
    </source>
</evidence>
<dbReference type="HAMAP" id="MF_00272">
    <property type="entry name" value="GcvH"/>
    <property type="match status" value="1"/>
</dbReference>
<feature type="domain" description="Lipoyl-binding" evidence="5">
    <location>
        <begin position="24"/>
        <end position="106"/>
    </location>
</feature>
<dbReference type="Gene3D" id="2.40.50.100">
    <property type="match status" value="1"/>
</dbReference>
<dbReference type="InterPro" id="IPR002930">
    <property type="entry name" value="GCV_H"/>
</dbReference>
<dbReference type="PROSITE" id="PS50968">
    <property type="entry name" value="BIOTINYL_LIPOYL"/>
    <property type="match status" value="1"/>
</dbReference>
<dbReference type="CDD" id="cd06848">
    <property type="entry name" value="GCS_H"/>
    <property type="match status" value="1"/>
</dbReference>
<dbReference type="GO" id="GO:0005960">
    <property type="term" value="C:glycine cleavage complex"/>
    <property type="evidence" value="ECO:0007669"/>
    <property type="project" value="InterPro"/>
</dbReference>
<feature type="modified residue" description="N6-lipoyllysine" evidence="3 4">
    <location>
        <position position="65"/>
    </location>
</feature>
<dbReference type="AlphaFoldDB" id="A0A7W9GR80"/>
<evidence type="ECO:0000313" key="6">
    <source>
        <dbReference type="EMBL" id="MBB5788540.1"/>
    </source>
</evidence>
<protein>
    <recommendedName>
        <fullName evidence="3">Glycine cleavage system H protein</fullName>
    </recommendedName>
</protein>
<dbReference type="RefSeq" id="WP_184823274.1">
    <property type="nucleotide sequence ID" value="NZ_JACHMM010000001.1"/>
</dbReference>
<dbReference type="InterPro" id="IPR017453">
    <property type="entry name" value="GCV_H_sub"/>
</dbReference>
<dbReference type="PANTHER" id="PTHR11715:SF3">
    <property type="entry name" value="GLYCINE CLEAVAGE SYSTEM H PROTEIN-RELATED"/>
    <property type="match status" value="1"/>
</dbReference>
<evidence type="ECO:0000256" key="4">
    <source>
        <dbReference type="PIRSR" id="PIRSR617453-50"/>
    </source>
</evidence>
<evidence type="ECO:0000256" key="2">
    <source>
        <dbReference type="ARBA" id="ARBA00022823"/>
    </source>
</evidence>
<dbReference type="NCBIfam" id="TIGR00527">
    <property type="entry name" value="gcvH"/>
    <property type="match status" value="1"/>
</dbReference>